<keyword evidence="3" id="KW-1185">Reference proteome</keyword>
<dbReference type="EMBL" id="JAPFGC010000002">
    <property type="protein sequence ID" value="MDA0178246.1"/>
    <property type="molecule type" value="Genomic_DNA"/>
</dbReference>
<sequence length="201" mass="23161">MKWFFNCISFVFHPIVMPLIAVVFYFHKSPRFIPEQWIDAKIISLFILTVLLPILIFYLLKTLGKANSIYLRTTKERILPLLVNIIIILLILYRVFPSHQIIELYYFFIGVLISNITALVLNIIKFKVSLHMVAISGVFMFFIGFALHFSKNINGTLALMSLITGTVATARLYLKAHTPRELFIGLLIGVIPQIIAENYWL</sequence>
<evidence type="ECO:0000313" key="2">
    <source>
        <dbReference type="EMBL" id="MDA0178246.1"/>
    </source>
</evidence>
<feature type="transmembrane region" description="Helical" evidence="1">
    <location>
        <begin position="128"/>
        <end position="149"/>
    </location>
</feature>
<dbReference type="Proteomes" id="UP001149142">
    <property type="component" value="Unassembled WGS sequence"/>
</dbReference>
<keyword evidence="1" id="KW-0812">Transmembrane</keyword>
<dbReference type="RefSeq" id="WP_106687399.1">
    <property type="nucleotide sequence ID" value="NZ_CAXQEU010000131.1"/>
</dbReference>
<organism evidence="2 3">
    <name type="scientific">Mesoflavibacter profundi</name>
    <dbReference type="NCBI Taxonomy" id="2708110"/>
    <lineage>
        <taxon>Bacteria</taxon>
        <taxon>Pseudomonadati</taxon>
        <taxon>Bacteroidota</taxon>
        <taxon>Flavobacteriia</taxon>
        <taxon>Flavobacteriales</taxon>
        <taxon>Flavobacteriaceae</taxon>
        <taxon>Mesoflavibacter</taxon>
    </lineage>
</organism>
<protein>
    <recommendedName>
        <fullName evidence="4">Phosphatidic acid phosphatase type 2/haloperoxidase domain-containing protein</fullName>
    </recommendedName>
</protein>
<keyword evidence="1" id="KW-0472">Membrane</keyword>
<feature type="transmembrane region" description="Helical" evidence="1">
    <location>
        <begin position="78"/>
        <end position="96"/>
    </location>
</feature>
<keyword evidence="1" id="KW-1133">Transmembrane helix</keyword>
<feature type="transmembrane region" description="Helical" evidence="1">
    <location>
        <begin position="38"/>
        <end position="58"/>
    </location>
</feature>
<gene>
    <name evidence="2" type="ORF">OOZ35_12150</name>
</gene>
<comment type="caution">
    <text evidence="2">The sequence shown here is derived from an EMBL/GenBank/DDBJ whole genome shotgun (WGS) entry which is preliminary data.</text>
</comment>
<feature type="transmembrane region" description="Helical" evidence="1">
    <location>
        <begin position="155"/>
        <end position="174"/>
    </location>
</feature>
<proteinExistence type="predicted"/>
<feature type="transmembrane region" description="Helical" evidence="1">
    <location>
        <begin position="7"/>
        <end position="26"/>
    </location>
</feature>
<feature type="transmembrane region" description="Helical" evidence="1">
    <location>
        <begin position="102"/>
        <end position="121"/>
    </location>
</feature>
<evidence type="ECO:0008006" key="4">
    <source>
        <dbReference type="Google" id="ProtNLM"/>
    </source>
</evidence>
<feature type="transmembrane region" description="Helical" evidence="1">
    <location>
        <begin position="181"/>
        <end position="200"/>
    </location>
</feature>
<evidence type="ECO:0000313" key="3">
    <source>
        <dbReference type="Proteomes" id="UP001149142"/>
    </source>
</evidence>
<accession>A0ABT4S2J3</accession>
<name>A0ABT4S2J3_9FLAO</name>
<evidence type="ECO:0000256" key="1">
    <source>
        <dbReference type="SAM" id="Phobius"/>
    </source>
</evidence>
<reference evidence="2" key="1">
    <citation type="submission" date="2022-11" db="EMBL/GenBank/DDBJ databases">
        <title>Refractory cell wall polysaccharides provide important carbon source for microbial heterotrophs in the hadal ocean.</title>
        <authorList>
            <person name="Zhu X."/>
        </authorList>
    </citation>
    <scope>NUCLEOTIDE SEQUENCE</scope>
    <source>
        <strain evidence="2">MTRN7</strain>
    </source>
</reference>